<comment type="caution">
    <text evidence="7">The sequence shown here is derived from an EMBL/GenBank/DDBJ whole genome shotgun (WGS) entry which is preliminary data.</text>
</comment>
<dbReference type="GO" id="GO:0043709">
    <property type="term" value="P:cell adhesion involved in single-species biofilm formation"/>
    <property type="evidence" value="ECO:0007669"/>
    <property type="project" value="TreeGrafter"/>
</dbReference>
<feature type="signal peptide" evidence="5">
    <location>
        <begin position="1"/>
        <end position="22"/>
    </location>
</feature>
<dbReference type="Gene3D" id="2.60.40.3310">
    <property type="match status" value="1"/>
</dbReference>
<feature type="domain" description="Fimbrial-type adhesion" evidence="6">
    <location>
        <begin position="200"/>
        <end position="369"/>
    </location>
</feature>
<dbReference type="Gene3D" id="2.60.40.1090">
    <property type="entry name" value="Fimbrial-type adhesion domain"/>
    <property type="match status" value="1"/>
</dbReference>
<evidence type="ECO:0000256" key="2">
    <source>
        <dbReference type="ARBA" id="ARBA00006671"/>
    </source>
</evidence>
<dbReference type="InterPro" id="IPR050263">
    <property type="entry name" value="Bact_Fimbrial_Adh_Pro"/>
</dbReference>
<sequence length="369" mass="36797">MKVLYSLIAALVLCGLAQSAQAINCVYINGNKGFVGTAALQISSLSVPRDAPVGTVLYQQNFNQSGAGADFKCLSTGGAATLNTLLTLKSTLANTGYSAGPYASFVYQTGVAGIGVAWVNGTSVQTAAVRAAIPNGCALSGSADCFISGLKIAPATGIVLIKTGPVGTGTISGSSLGTLEQDFSVPNSATSVANKVGLTGSINIVALTCMTSDVNVPMGTNKIASFSGIGSASTPVNFMISLTGCPGFPGYYGNTSSIPTSSQSAVISAGTLVPNTLSLRLDPVDTPIDATHGVLSLSAGADPATGVGLQVLDASGAPWALSQNQLLNLPLAAGTTALNIPLSARYLQTAATVTAGSANAVATYTIIYQ</sequence>
<dbReference type="PANTHER" id="PTHR33420:SF3">
    <property type="entry name" value="FIMBRIAL SUBUNIT ELFA"/>
    <property type="match status" value="1"/>
</dbReference>
<comment type="subcellular location">
    <subcellularLocation>
        <location evidence="1">Fimbrium</location>
    </subcellularLocation>
</comment>
<evidence type="ECO:0000256" key="3">
    <source>
        <dbReference type="ARBA" id="ARBA00022729"/>
    </source>
</evidence>
<evidence type="ECO:0000259" key="6">
    <source>
        <dbReference type="Pfam" id="PF00419"/>
    </source>
</evidence>
<comment type="similarity">
    <text evidence="2">Belongs to the fimbrial protein family.</text>
</comment>
<dbReference type="Pfam" id="PF00419">
    <property type="entry name" value="Fimbrial"/>
    <property type="match status" value="1"/>
</dbReference>
<keyword evidence="4" id="KW-0281">Fimbrium</keyword>
<dbReference type="Proteomes" id="UP000546584">
    <property type="component" value="Unassembled WGS sequence"/>
</dbReference>
<evidence type="ECO:0000313" key="7">
    <source>
        <dbReference type="EMBL" id="NWD40717.1"/>
    </source>
</evidence>
<evidence type="ECO:0000256" key="5">
    <source>
        <dbReference type="SAM" id="SignalP"/>
    </source>
</evidence>
<organism evidence="7 8">
    <name type="scientific">Pseudomonas yamanorum</name>
    <dbReference type="NCBI Taxonomy" id="515393"/>
    <lineage>
        <taxon>Bacteria</taxon>
        <taxon>Pseudomonadati</taxon>
        <taxon>Pseudomonadota</taxon>
        <taxon>Gammaproteobacteria</taxon>
        <taxon>Pseudomonadales</taxon>
        <taxon>Pseudomonadaceae</taxon>
        <taxon>Pseudomonas</taxon>
    </lineage>
</organism>
<dbReference type="PANTHER" id="PTHR33420">
    <property type="entry name" value="FIMBRIAL SUBUNIT ELFA-RELATED"/>
    <property type="match status" value="1"/>
</dbReference>
<evidence type="ECO:0000256" key="4">
    <source>
        <dbReference type="ARBA" id="ARBA00023263"/>
    </source>
</evidence>
<dbReference type="InterPro" id="IPR036937">
    <property type="entry name" value="Adhesion_dom_fimbrial_sf"/>
</dbReference>
<accession>A0AAJ3H1U8</accession>
<dbReference type="GO" id="GO:0009289">
    <property type="term" value="C:pilus"/>
    <property type="evidence" value="ECO:0007669"/>
    <property type="project" value="UniProtKB-SubCell"/>
</dbReference>
<reference evidence="7 8" key="1">
    <citation type="submission" date="2020-04" db="EMBL/GenBank/DDBJ databases">
        <title>Molecular characterization of pseudomonads from Agaricus bisporus reveal novel blotch 2 pathogens in Western Europe.</title>
        <authorList>
            <person name="Taparia T."/>
            <person name="Krijger M."/>
            <person name="Haynes E."/>
            <person name="Elpinstone J.G."/>
            <person name="Noble R."/>
            <person name="Van Der Wolf J."/>
        </authorList>
    </citation>
    <scope>NUCLEOTIDE SEQUENCE [LARGE SCALE GENOMIC DNA]</scope>
    <source>
        <strain evidence="7 8">IPO3753</strain>
    </source>
</reference>
<feature type="chain" id="PRO_5042583721" evidence="5">
    <location>
        <begin position="23"/>
        <end position="369"/>
    </location>
</feature>
<evidence type="ECO:0000313" key="8">
    <source>
        <dbReference type="Proteomes" id="UP000546584"/>
    </source>
</evidence>
<protein>
    <submittedName>
        <fullName evidence="7">Type 1 fimbrial protein</fullName>
    </submittedName>
</protein>
<dbReference type="InterPro" id="IPR000259">
    <property type="entry name" value="Adhesion_dom_fimbrial"/>
</dbReference>
<proteinExistence type="inferred from homology"/>
<name>A0AAJ3H1U8_9PSED</name>
<gene>
    <name evidence="7" type="ORF">HX826_02505</name>
</gene>
<dbReference type="AlphaFoldDB" id="A0AAJ3H1U8"/>
<dbReference type="EMBL" id="JACAQR010000003">
    <property type="protein sequence ID" value="NWD40717.1"/>
    <property type="molecule type" value="Genomic_DNA"/>
</dbReference>
<evidence type="ECO:0000256" key="1">
    <source>
        <dbReference type="ARBA" id="ARBA00004561"/>
    </source>
</evidence>
<dbReference type="SUPFAM" id="SSF49401">
    <property type="entry name" value="Bacterial adhesins"/>
    <property type="match status" value="1"/>
</dbReference>
<dbReference type="InterPro" id="IPR008966">
    <property type="entry name" value="Adhesion_dom_sf"/>
</dbReference>
<keyword evidence="3 5" id="KW-0732">Signal</keyword>
<dbReference type="RefSeq" id="WP_177025410.1">
    <property type="nucleotide sequence ID" value="NZ_JACAOW010000005.1"/>
</dbReference>